<dbReference type="PANTHER" id="PTHR39336:SF1">
    <property type="entry name" value="PYRIDOXAMINE PHOSPHATE OXIDASE FAMILY PROTEIN (AFU_ORTHOLOGUE AFUA_6G11440)"/>
    <property type="match status" value="1"/>
</dbReference>
<comment type="caution">
    <text evidence="1">The sequence shown here is derived from an EMBL/GenBank/DDBJ whole genome shotgun (WGS) entry which is preliminary data.</text>
</comment>
<sequence length="269" mass="29205">MKIYDSLSDDLTRFIHAQPLFLTASAPTHGAHVNVSPKGMSSSHLAVLSPNRVSYIDRTGSGCETVAHVYENGRLTLMFMSFGPSPRIMRLFCRGRVVEHADPGFRAAVDEIVAVRSRIAGEAGPEARSVFQGARAVIVGDIWRVTTSCGFAVPMVRLGATAPADAAEGDEGADGGAVVRAFQERDVLDRYIKGQVEKGIMPRYQRDNNSYSLDGLPALKAARRDGGESLLWADVRARATRLWHEKVAVCVGFLLAVLVYRVGSILHLL</sequence>
<dbReference type="Gene3D" id="2.30.110.10">
    <property type="entry name" value="Electron Transport, Fmn-binding Protein, Chain A"/>
    <property type="match status" value="1"/>
</dbReference>
<dbReference type="EMBL" id="ONZQ02000003">
    <property type="protein sequence ID" value="SPO00126.1"/>
    <property type="molecule type" value="Genomic_DNA"/>
</dbReference>
<reference evidence="1" key="1">
    <citation type="submission" date="2018-03" db="EMBL/GenBank/DDBJ databases">
        <authorList>
            <person name="Guldener U."/>
        </authorList>
    </citation>
    <scope>NUCLEOTIDE SEQUENCE</scope>
</reference>
<protein>
    <submittedName>
        <fullName evidence="1">Related to pyridoxamine phosphate oxidase family protein</fullName>
    </submittedName>
</protein>
<keyword evidence="2" id="KW-1185">Reference proteome</keyword>
<dbReference type="AlphaFoldDB" id="A0AAE8MVR7"/>
<organism evidence="1 2">
    <name type="scientific">Cephalotrichum gorgonifer</name>
    <dbReference type="NCBI Taxonomy" id="2041049"/>
    <lineage>
        <taxon>Eukaryota</taxon>
        <taxon>Fungi</taxon>
        <taxon>Dikarya</taxon>
        <taxon>Ascomycota</taxon>
        <taxon>Pezizomycotina</taxon>
        <taxon>Sordariomycetes</taxon>
        <taxon>Hypocreomycetidae</taxon>
        <taxon>Microascales</taxon>
        <taxon>Microascaceae</taxon>
        <taxon>Cephalotrichum</taxon>
    </lineage>
</organism>
<evidence type="ECO:0000313" key="1">
    <source>
        <dbReference type="EMBL" id="SPO00126.1"/>
    </source>
</evidence>
<proteinExistence type="predicted"/>
<dbReference type="PANTHER" id="PTHR39336">
    <property type="entry name" value="PYRIDOXAMINE PHOSPHATE OXIDASE FAMILY PROTEIN (AFU_ORTHOLOGUE AFUA_6G11440)"/>
    <property type="match status" value="1"/>
</dbReference>
<dbReference type="InterPro" id="IPR012349">
    <property type="entry name" value="Split_barrel_FMN-bd"/>
</dbReference>
<gene>
    <name evidence="1" type="ORF">DNG_02978</name>
</gene>
<name>A0AAE8MVR7_9PEZI</name>
<accession>A0AAE8MVR7</accession>
<evidence type="ECO:0000313" key="2">
    <source>
        <dbReference type="Proteomes" id="UP001187682"/>
    </source>
</evidence>
<dbReference type="Proteomes" id="UP001187682">
    <property type="component" value="Unassembled WGS sequence"/>
</dbReference>